<dbReference type="InterPro" id="IPR019533">
    <property type="entry name" value="Peptidase_S26"/>
</dbReference>
<name>A0A0G0SKJ2_9BACT</name>
<dbReference type="InterPro" id="IPR000223">
    <property type="entry name" value="Pept_S26A_signal_pept_1"/>
</dbReference>
<dbReference type="Gene3D" id="2.10.109.10">
    <property type="entry name" value="Umud Fragment, subunit A"/>
    <property type="match status" value="1"/>
</dbReference>
<dbReference type="CDD" id="cd06530">
    <property type="entry name" value="S26_SPase_I"/>
    <property type="match status" value="1"/>
</dbReference>
<evidence type="ECO:0000256" key="2">
    <source>
        <dbReference type="ARBA" id="ARBA00009370"/>
    </source>
</evidence>
<feature type="active site" evidence="5">
    <location>
        <position position="83"/>
    </location>
</feature>
<dbReference type="GO" id="GO:0009003">
    <property type="term" value="F:signal peptidase activity"/>
    <property type="evidence" value="ECO:0007669"/>
    <property type="project" value="UniProtKB-EC"/>
</dbReference>
<evidence type="ECO:0000256" key="4">
    <source>
        <dbReference type="ARBA" id="ARBA00022801"/>
    </source>
</evidence>
<dbReference type="GO" id="GO:0006465">
    <property type="term" value="P:signal peptide processing"/>
    <property type="evidence" value="ECO:0007669"/>
    <property type="project" value="InterPro"/>
</dbReference>
<feature type="transmembrane region" description="Helical" evidence="6">
    <location>
        <begin position="12"/>
        <end position="30"/>
    </location>
</feature>
<comment type="subcellular location">
    <subcellularLocation>
        <location evidence="6">Membrane</location>
        <topology evidence="6">Single-pass type II membrane protein</topology>
    </subcellularLocation>
</comment>
<dbReference type="GO" id="GO:0016020">
    <property type="term" value="C:membrane"/>
    <property type="evidence" value="ECO:0007669"/>
    <property type="project" value="UniProtKB-SubCell"/>
</dbReference>
<evidence type="ECO:0000256" key="6">
    <source>
        <dbReference type="RuleBase" id="RU362042"/>
    </source>
</evidence>
<evidence type="ECO:0000256" key="3">
    <source>
        <dbReference type="ARBA" id="ARBA00013208"/>
    </source>
</evidence>
<dbReference type="SUPFAM" id="SSF51306">
    <property type="entry name" value="LexA/Signal peptidase"/>
    <property type="match status" value="1"/>
</dbReference>
<sequence length="186" mass="21149">MIKRLGAFFWDVFEVIVFAVGIFFFIYLLVMRPHKIDGLSMMPNFPNNEYLLTERVTYYLRNPERGDVVIFTPPVTNLDEYIKRIIAVPGETVMVKGGRVYINGKLLNEPYIDDSAPTQAGTFLAEGEEYKVPEGEYFVMGDNRPNSSDSRYWGPITKSTISGRAWVIYLPLKLAGVVPAPAYSFE</sequence>
<dbReference type="PANTHER" id="PTHR43390:SF1">
    <property type="entry name" value="CHLOROPLAST PROCESSING PEPTIDASE"/>
    <property type="match status" value="1"/>
</dbReference>
<keyword evidence="6" id="KW-0812">Transmembrane</keyword>
<proteinExistence type="inferred from homology"/>
<dbReference type="Proteomes" id="UP000034293">
    <property type="component" value="Unassembled WGS sequence"/>
</dbReference>
<feature type="domain" description="Peptidase S26" evidence="7">
    <location>
        <begin position="11"/>
        <end position="169"/>
    </location>
</feature>
<dbReference type="PANTHER" id="PTHR43390">
    <property type="entry name" value="SIGNAL PEPTIDASE I"/>
    <property type="match status" value="1"/>
</dbReference>
<dbReference type="InterPro" id="IPR019758">
    <property type="entry name" value="Pept_S26A_signal_pept_1_CS"/>
</dbReference>
<dbReference type="EMBL" id="LBZA01000040">
    <property type="protein sequence ID" value="KKR62891.1"/>
    <property type="molecule type" value="Genomic_DNA"/>
</dbReference>
<dbReference type="PRINTS" id="PR00727">
    <property type="entry name" value="LEADERPTASE"/>
</dbReference>
<comment type="catalytic activity">
    <reaction evidence="1 6">
        <text>Cleavage of hydrophobic, N-terminal signal or leader sequences from secreted and periplasmic proteins.</text>
        <dbReference type="EC" id="3.4.21.89"/>
    </reaction>
</comment>
<reference evidence="8 9" key="1">
    <citation type="journal article" date="2015" name="Nature">
        <title>rRNA introns, odd ribosomes, and small enigmatic genomes across a large radiation of phyla.</title>
        <authorList>
            <person name="Brown C.T."/>
            <person name="Hug L.A."/>
            <person name="Thomas B.C."/>
            <person name="Sharon I."/>
            <person name="Castelle C.J."/>
            <person name="Singh A."/>
            <person name="Wilkins M.J."/>
            <person name="Williams K.H."/>
            <person name="Banfield J.F."/>
        </authorList>
    </citation>
    <scope>NUCLEOTIDE SEQUENCE [LARGE SCALE GENOMIC DNA]</scope>
</reference>
<dbReference type="InterPro" id="IPR036286">
    <property type="entry name" value="LexA/Signal_pep-like_sf"/>
</dbReference>
<dbReference type="GO" id="GO:0004252">
    <property type="term" value="F:serine-type endopeptidase activity"/>
    <property type="evidence" value="ECO:0007669"/>
    <property type="project" value="InterPro"/>
</dbReference>
<dbReference type="AlphaFoldDB" id="A0A0G0SKJ2"/>
<dbReference type="EC" id="3.4.21.89" evidence="3 6"/>
<dbReference type="NCBIfam" id="TIGR02227">
    <property type="entry name" value="sigpep_I_bact"/>
    <property type="match status" value="1"/>
</dbReference>
<keyword evidence="6" id="KW-0645">Protease</keyword>
<comment type="similarity">
    <text evidence="2 6">Belongs to the peptidase S26 family.</text>
</comment>
<keyword evidence="6" id="KW-1133">Transmembrane helix</keyword>
<organism evidence="8 9">
    <name type="scientific">Candidatus Woesebacteria bacterium GW2011_GWA1_40_43</name>
    <dbReference type="NCBI Taxonomy" id="1618553"/>
    <lineage>
        <taxon>Bacteria</taxon>
        <taxon>Candidatus Woeseibacteriota</taxon>
    </lineage>
</organism>
<evidence type="ECO:0000256" key="5">
    <source>
        <dbReference type="PIRSR" id="PIRSR600223-1"/>
    </source>
</evidence>
<evidence type="ECO:0000313" key="9">
    <source>
        <dbReference type="Proteomes" id="UP000034293"/>
    </source>
</evidence>
<evidence type="ECO:0000313" key="8">
    <source>
        <dbReference type="EMBL" id="KKR62891.1"/>
    </source>
</evidence>
<gene>
    <name evidence="8" type="ORF">UU02_C0040G0010</name>
</gene>
<keyword evidence="6" id="KW-0472">Membrane</keyword>
<comment type="caution">
    <text evidence="8">The sequence shown here is derived from an EMBL/GenBank/DDBJ whole genome shotgun (WGS) entry which is preliminary data.</text>
</comment>
<dbReference type="PROSITE" id="PS00761">
    <property type="entry name" value="SPASE_I_3"/>
    <property type="match status" value="1"/>
</dbReference>
<evidence type="ECO:0000256" key="1">
    <source>
        <dbReference type="ARBA" id="ARBA00000677"/>
    </source>
</evidence>
<dbReference type="PROSITE" id="PS00760">
    <property type="entry name" value="SPASE_I_2"/>
    <property type="match status" value="1"/>
</dbReference>
<evidence type="ECO:0000259" key="7">
    <source>
        <dbReference type="Pfam" id="PF10502"/>
    </source>
</evidence>
<dbReference type="PATRIC" id="fig|1618553.3.peg.514"/>
<keyword evidence="4 6" id="KW-0378">Hydrolase</keyword>
<protein>
    <recommendedName>
        <fullName evidence="3 6">Signal peptidase I</fullName>
        <ecNumber evidence="3 6">3.4.21.89</ecNumber>
    </recommendedName>
</protein>
<accession>A0A0G0SKJ2</accession>
<dbReference type="InterPro" id="IPR019757">
    <property type="entry name" value="Pept_S26A_signal_pept_1_Lys-AS"/>
</dbReference>
<feature type="active site" evidence="5">
    <location>
        <position position="40"/>
    </location>
</feature>
<dbReference type="Pfam" id="PF10502">
    <property type="entry name" value="Peptidase_S26"/>
    <property type="match status" value="1"/>
</dbReference>